<dbReference type="EMBL" id="OCMY01000001">
    <property type="protein sequence ID" value="SOD38439.1"/>
    <property type="molecule type" value="Genomic_DNA"/>
</dbReference>
<dbReference type="AlphaFoldDB" id="A0A286BWC1"/>
<evidence type="ECO:0000313" key="7">
    <source>
        <dbReference type="EMBL" id="SOD38439.1"/>
    </source>
</evidence>
<keyword evidence="8" id="KW-1185">Reference proteome</keyword>
<dbReference type="OrthoDB" id="6497303at2"/>
<accession>A0A286BWC1</accession>
<sequence>MKSLGIIETIGLAAAIKAADAACKAADVQCIGYRTVGSGRVNICFEGEISAIRAAIEHGTGVIEKKQLLASLVIARPERSVITALQKLKGKGFCQQNAPSAFKAPAMPEVMDSQMGREEKASVKKGNKS</sequence>
<evidence type="ECO:0000256" key="3">
    <source>
        <dbReference type="ARBA" id="ARBA00024446"/>
    </source>
</evidence>
<dbReference type="RefSeq" id="WP_097096357.1">
    <property type="nucleotide sequence ID" value="NZ_OCMY01000001.1"/>
</dbReference>
<evidence type="ECO:0000313" key="8">
    <source>
        <dbReference type="Proteomes" id="UP000219271"/>
    </source>
</evidence>
<evidence type="ECO:0000256" key="5">
    <source>
        <dbReference type="SAM" id="MobiDB-lite"/>
    </source>
</evidence>
<keyword evidence="3" id="KW-1283">Bacterial microcompartment</keyword>
<dbReference type="InterPro" id="IPR000249">
    <property type="entry name" value="BMC_dom"/>
</dbReference>
<name>A0A286BWC1_9GAMM</name>
<dbReference type="PROSITE" id="PS51930">
    <property type="entry name" value="BMC_2"/>
    <property type="match status" value="1"/>
</dbReference>
<feature type="domain" description="BMC" evidence="6">
    <location>
        <begin position="3"/>
        <end position="86"/>
    </location>
</feature>
<dbReference type="Gene3D" id="3.30.70.1710">
    <property type="match status" value="1"/>
</dbReference>
<dbReference type="CDD" id="cd07045">
    <property type="entry name" value="BMC_CcmK_like"/>
    <property type="match status" value="1"/>
</dbReference>
<comment type="pathway">
    <text evidence="1">Polyol metabolism; 1,2-propanediol degradation.</text>
</comment>
<dbReference type="Proteomes" id="UP000219271">
    <property type="component" value="Unassembled WGS sequence"/>
</dbReference>
<reference evidence="8" key="1">
    <citation type="submission" date="2017-09" db="EMBL/GenBank/DDBJ databases">
        <authorList>
            <person name="Varghese N."/>
            <person name="Submissions S."/>
        </authorList>
    </citation>
    <scope>NUCLEOTIDE SEQUENCE [LARGE SCALE GENOMIC DNA]</scope>
    <source>
        <strain evidence="8">JKS000234</strain>
    </source>
</reference>
<evidence type="ECO:0000256" key="1">
    <source>
        <dbReference type="ARBA" id="ARBA00004836"/>
    </source>
</evidence>
<dbReference type="InterPro" id="IPR044872">
    <property type="entry name" value="CcmK/CsoS1_BMC"/>
</dbReference>
<dbReference type="InterPro" id="IPR050575">
    <property type="entry name" value="BMC_shell"/>
</dbReference>
<evidence type="ECO:0000259" key="6">
    <source>
        <dbReference type="PROSITE" id="PS51930"/>
    </source>
</evidence>
<dbReference type="PANTHER" id="PTHR33941">
    <property type="entry name" value="PROPANEDIOL UTILIZATION PROTEIN PDUA"/>
    <property type="match status" value="1"/>
</dbReference>
<dbReference type="PANTHER" id="PTHR33941:SF11">
    <property type="entry name" value="BACTERIAL MICROCOMPARTMENT SHELL PROTEIN PDUJ"/>
    <property type="match status" value="1"/>
</dbReference>
<dbReference type="InterPro" id="IPR037233">
    <property type="entry name" value="CcmK-like_sf"/>
</dbReference>
<evidence type="ECO:0000256" key="2">
    <source>
        <dbReference type="ARBA" id="ARBA00024322"/>
    </source>
</evidence>
<dbReference type="Pfam" id="PF00936">
    <property type="entry name" value="BMC"/>
    <property type="match status" value="1"/>
</dbReference>
<comment type="subcellular location">
    <subcellularLocation>
        <location evidence="2">Bacterial microcompartment</location>
    </subcellularLocation>
</comment>
<organism evidence="7 8">
    <name type="scientific">Candidatus Pantoea floridensis</name>
    <dbReference type="NCBI Taxonomy" id="1938870"/>
    <lineage>
        <taxon>Bacteria</taxon>
        <taxon>Pseudomonadati</taxon>
        <taxon>Pseudomonadota</taxon>
        <taxon>Gammaproteobacteria</taxon>
        <taxon>Enterobacterales</taxon>
        <taxon>Erwiniaceae</taxon>
        <taxon>Pantoea</taxon>
    </lineage>
</organism>
<dbReference type="SMART" id="SM00877">
    <property type="entry name" value="BMC"/>
    <property type="match status" value="1"/>
</dbReference>
<proteinExistence type="inferred from homology"/>
<comment type="similarity">
    <text evidence="4">Belongs to the bacterial microcompartments protein family.</text>
</comment>
<feature type="region of interest" description="Disordered" evidence="5">
    <location>
        <begin position="105"/>
        <end position="129"/>
    </location>
</feature>
<evidence type="ECO:0000256" key="4">
    <source>
        <dbReference type="PROSITE-ProRule" id="PRU01278"/>
    </source>
</evidence>
<dbReference type="SUPFAM" id="SSF143414">
    <property type="entry name" value="CcmK-like"/>
    <property type="match status" value="1"/>
</dbReference>
<dbReference type="GO" id="GO:0031469">
    <property type="term" value="C:bacterial microcompartment"/>
    <property type="evidence" value="ECO:0007669"/>
    <property type="project" value="UniProtKB-SubCell"/>
</dbReference>
<gene>
    <name evidence="7" type="ORF">SAMN06273570_2854</name>
</gene>
<protein>
    <submittedName>
        <fullName evidence="7">BMC domain-containing protein</fullName>
    </submittedName>
</protein>